<dbReference type="EMBL" id="JAOPGA020001056">
    <property type="protein sequence ID" value="KAL0484604.1"/>
    <property type="molecule type" value="Genomic_DNA"/>
</dbReference>
<accession>A0AAW2Z6R2</accession>
<gene>
    <name evidence="3" type="ORF">AKO1_003442</name>
</gene>
<feature type="transmembrane region" description="Helical" evidence="2">
    <location>
        <begin position="12"/>
        <end position="32"/>
    </location>
</feature>
<dbReference type="Proteomes" id="UP001431209">
    <property type="component" value="Unassembled WGS sequence"/>
</dbReference>
<feature type="transmembrane region" description="Helical" evidence="2">
    <location>
        <begin position="104"/>
        <end position="123"/>
    </location>
</feature>
<evidence type="ECO:0000256" key="1">
    <source>
        <dbReference type="SAM" id="MobiDB-lite"/>
    </source>
</evidence>
<evidence type="ECO:0000313" key="3">
    <source>
        <dbReference type="EMBL" id="KAL0484604.1"/>
    </source>
</evidence>
<protein>
    <submittedName>
        <fullName evidence="3">Uncharacterized protein</fullName>
    </submittedName>
</protein>
<feature type="region of interest" description="Disordered" evidence="1">
    <location>
        <begin position="193"/>
        <end position="217"/>
    </location>
</feature>
<organism evidence="3 4">
    <name type="scientific">Acrasis kona</name>
    <dbReference type="NCBI Taxonomy" id="1008807"/>
    <lineage>
        <taxon>Eukaryota</taxon>
        <taxon>Discoba</taxon>
        <taxon>Heterolobosea</taxon>
        <taxon>Tetramitia</taxon>
        <taxon>Eutetramitia</taxon>
        <taxon>Acrasidae</taxon>
        <taxon>Acrasis</taxon>
    </lineage>
</organism>
<feature type="transmembrane region" description="Helical" evidence="2">
    <location>
        <begin position="155"/>
        <end position="173"/>
    </location>
</feature>
<feature type="non-terminal residue" evidence="3">
    <location>
        <position position="217"/>
    </location>
</feature>
<keyword evidence="2" id="KW-0812">Transmembrane</keyword>
<proteinExistence type="predicted"/>
<keyword evidence="4" id="KW-1185">Reference proteome</keyword>
<reference evidence="3 4" key="1">
    <citation type="submission" date="2024-03" db="EMBL/GenBank/DDBJ databases">
        <title>The Acrasis kona genome and developmental transcriptomes reveal deep origins of eukaryotic multicellular pathways.</title>
        <authorList>
            <person name="Sheikh S."/>
            <person name="Fu C.-J."/>
            <person name="Brown M.W."/>
            <person name="Baldauf S.L."/>
        </authorList>
    </citation>
    <scope>NUCLEOTIDE SEQUENCE [LARGE SCALE GENOMIC DNA]</scope>
    <source>
        <strain evidence="3 4">ATCC MYA-3509</strain>
    </source>
</reference>
<sequence>MCDAPVNKLLTVAGYLHICLQPYFCHVINASLTKNQKYLDKYVVIKRLSLMGGAMLFARFLLSYAWPTTLGGQASTEWLRGQKLCTFRGNYHLAWSVPMADPTYVIPGAAIHSFCMFAPFFALYEKKGMVVQGVFLFLFGPATAGWITSNLMEQASIWCFFSIAQIAIMLFFIRETLIINWGREGPHESLLSSKKSKQLSESDNLNVDSLLSGQKKG</sequence>
<feature type="transmembrane region" description="Helical" evidence="2">
    <location>
        <begin position="44"/>
        <end position="66"/>
    </location>
</feature>
<dbReference type="Pfam" id="PF19069">
    <property type="entry name" value="DUF5765"/>
    <property type="match status" value="1"/>
</dbReference>
<comment type="caution">
    <text evidence="3">The sequence shown here is derived from an EMBL/GenBank/DDBJ whole genome shotgun (WGS) entry which is preliminary data.</text>
</comment>
<dbReference type="InterPro" id="IPR043912">
    <property type="entry name" value="DUF5765"/>
</dbReference>
<keyword evidence="2" id="KW-1133">Transmembrane helix</keyword>
<keyword evidence="2" id="KW-0472">Membrane</keyword>
<evidence type="ECO:0000313" key="4">
    <source>
        <dbReference type="Proteomes" id="UP001431209"/>
    </source>
</evidence>
<name>A0AAW2Z6R2_9EUKA</name>
<feature type="compositionally biased region" description="Polar residues" evidence="1">
    <location>
        <begin position="203"/>
        <end position="217"/>
    </location>
</feature>
<feature type="transmembrane region" description="Helical" evidence="2">
    <location>
        <begin position="130"/>
        <end position="149"/>
    </location>
</feature>
<dbReference type="AlphaFoldDB" id="A0AAW2Z6R2"/>
<evidence type="ECO:0000256" key="2">
    <source>
        <dbReference type="SAM" id="Phobius"/>
    </source>
</evidence>